<evidence type="ECO:0000256" key="2">
    <source>
        <dbReference type="SAM" id="SignalP"/>
    </source>
</evidence>
<dbReference type="Pfam" id="PF06439">
    <property type="entry name" value="3keto-disac_hyd"/>
    <property type="match status" value="1"/>
</dbReference>
<feature type="signal peptide" evidence="2">
    <location>
        <begin position="1"/>
        <end position="26"/>
    </location>
</feature>
<evidence type="ECO:0000313" key="4">
    <source>
        <dbReference type="EMBL" id="APZ95568.1"/>
    </source>
</evidence>
<dbReference type="Gene3D" id="2.60.120.560">
    <property type="entry name" value="Exo-inulinase, domain 1"/>
    <property type="match status" value="1"/>
</dbReference>
<organism evidence="4 5">
    <name type="scientific">Fuerstiella marisgermanici</name>
    <dbReference type="NCBI Taxonomy" id="1891926"/>
    <lineage>
        <taxon>Bacteria</taxon>
        <taxon>Pseudomonadati</taxon>
        <taxon>Planctomycetota</taxon>
        <taxon>Planctomycetia</taxon>
        <taxon>Planctomycetales</taxon>
        <taxon>Planctomycetaceae</taxon>
        <taxon>Fuerstiella</taxon>
    </lineage>
</organism>
<dbReference type="EMBL" id="CP017641">
    <property type="protein sequence ID" value="APZ95568.1"/>
    <property type="molecule type" value="Genomic_DNA"/>
</dbReference>
<dbReference type="RefSeq" id="WP_083732339.1">
    <property type="nucleotide sequence ID" value="NZ_CP017641.1"/>
</dbReference>
<evidence type="ECO:0000313" key="5">
    <source>
        <dbReference type="Proteomes" id="UP000187735"/>
    </source>
</evidence>
<protein>
    <recommendedName>
        <fullName evidence="3">3-keto-alpha-glucoside-1,2-lyase/3-keto-2-hydroxy-glucal hydratase domain-containing protein</fullName>
    </recommendedName>
</protein>
<name>A0A1P8WNE5_9PLAN</name>
<keyword evidence="2" id="KW-0732">Signal</keyword>
<dbReference type="InterPro" id="IPR010496">
    <property type="entry name" value="AL/BT2_dom"/>
</dbReference>
<dbReference type="OrthoDB" id="256709at2"/>
<feature type="compositionally biased region" description="Basic and acidic residues" evidence="1">
    <location>
        <begin position="39"/>
        <end position="51"/>
    </location>
</feature>
<accession>A0A1P8WNE5</accession>
<keyword evidence="5" id="KW-1185">Reference proteome</keyword>
<reference evidence="4 5" key="1">
    <citation type="journal article" date="2016" name="Front. Microbiol.">
        <title>Fuerstia marisgermanicae gen. nov., sp. nov., an Unusual Member of the Phylum Planctomycetes from the German Wadden Sea.</title>
        <authorList>
            <person name="Kohn T."/>
            <person name="Heuer A."/>
            <person name="Jogler M."/>
            <person name="Vollmers J."/>
            <person name="Boedeker C."/>
            <person name="Bunk B."/>
            <person name="Rast P."/>
            <person name="Borchert D."/>
            <person name="Glockner I."/>
            <person name="Freese H.M."/>
            <person name="Klenk H.P."/>
            <person name="Overmann J."/>
            <person name="Kaster A.K."/>
            <person name="Rohde M."/>
            <person name="Wiegand S."/>
            <person name="Jogler C."/>
        </authorList>
    </citation>
    <scope>NUCLEOTIDE SEQUENCE [LARGE SCALE GENOMIC DNA]</scope>
    <source>
        <strain evidence="4 5">NH11</strain>
    </source>
</reference>
<dbReference type="Proteomes" id="UP000187735">
    <property type="component" value="Chromosome"/>
</dbReference>
<gene>
    <name evidence="4" type="ORF">Fuma_05227</name>
</gene>
<evidence type="ECO:0000256" key="1">
    <source>
        <dbReference type="SAM" id="MobiDB-lite"/>
    </source>
</evidence>
<dbReference type="KEGG" id="fmr:Fuma_05227"/>
<feature type="domain" description="3-keto-alpha-glucoside-1,2-lyase/3-keto-2-hydroxy-glucal hydratase" evidence="3">
    <location>
        <begin position="53"/>
        <end position="240"/>
    </location>
</feature>
<sequence precursor="true">MKFTRLVTSVFTAGVLLLATSTAVKADKPTGRILLQDDFERSEADPEKEDVGNGWGTNSRSRARGVKQVDLVDGAMHITRAEVADHGVSVTHEVAFKDATINLRFKLPTKKDDLGINIADMKEKSVHAGHICMARIRPGSVEILDLKTGNMKLEHRTARQAGTVSPEVQKLINGKKKKFQSKIATDEWHDLSVQIKGATMSVSIDGKLVGEFTSEGIGHATKSRLRLAVNKSAWVDDVKITSGD</sequence>
<feature type="chain" id="PRO_5010381782" description="3-keto-alpha-glucoside-1,2-lyase/3-keto-2-hydroxy-glucal hydratase domain-containing protein" evidence="2">
    <location>
        <begin position="27"/>
        <end position="244"/>
    </location>
</feature>
<dbReference type="STRING" id="1891926.Fuma_05227"/>
<evidence type="ECO:0000259" key="3">
    <source>
        <dbReference type="Pfam" id="PF06439"/>
    </source>
</evidence>
<proteinExistence type="predicted"/>
<dbReference type="AlphaFoldDB" id="A0A1P8WNE5"/>
<feature type="region of interest" description="Disordered" evidence="1">
    <location>
        <begin position="39"/>
        <end position="59"/>
    </location>
</feature>
<dbReference type="GO" id="GO:0016787">
    <property type="term" value="F:hydrolase activity"/>
    <property type="evidence" value="ECO:0007669"/>
    <property type="project" value="InterPro"/>
</dbReference>